<dbReference type="AlphaFoldDB" id="U3CIG0"/>
<reference evidence="1 2" key="1">
    <citation type="submission" date="2013-09" db="EMBL/GenBank/DDBJ databases">
        <title>Whole genome shotgun sequence of Vibrio azureus NBRC 104587.</title>
        <authorList>
            <person name="Isaki S."/>
            <person name="Hosoyama A."/>
            <person name="Numata M."/>
            <person name="Hashimoto M."/>
            <person name="Hosoyama Y."/>
            <person name="Tsuchikane K."/>
            <person name="Noguchi M."/>
            <person name="Hirakata S."/>
            <person name="Ichikawa N."/>
            <person name="Ohji S."/>
            <person name="Yamazoe A."/>
            <person name="Fujita N."/>
        </authorList>
    </citation>
    <scope>NUCLEOTIDE SEQUENCE [LARGE SCALE GENOMIC DNA]</scope>
    <source>
        <strain evidence="1 2">NBRC 104587</strain>
    </source>
</reference>
<dbReference type="Proteomes" id="UP000016567">
    <property type="component" value="Unassembled WGS sequence"/>
</dbReference>
<keyword evidence="2" id="KW-1185">Reference proteome</keyword>
<proteinExistence type="predicted"/>
<name>U3CIG0_9VIBR</name>
<dbReference type="EMBL" id="BATL01000113">
    <property type="protein sequence ID" value="GAD78033.1"/>
    <property type="molecule type" value="Genomic_DNA"/>
</dbReference>
<gene>
    <name evidence="1" type="ORF">VAZ01S_113_00080</name>
</gene>
<dbReference type="STRING" id="1219077.VAZ01S_113_00080"/>
<dbReference type="RefSeq" id="WP_021711768.1">
    <property type="nucleotide sequence ID" value="NZ_BAOB01000136.1"/>
</dbReference>
<evidence type="ECO:0000313" key="2">
    <source>
        <dbReference type="Proteomes" id="UP000016567"/>
    </source>
</evidence>
<protein>
    <submittedName>
        <fullName evidence="1">Uncharacterized protein</fullName>
    </submittedName>
</protein>
<sequence length="67" mass="7660">MDSGTVNEQMEPLADNVEEVSMVKRLKAAYIKEREQLELIEVELNRSKVVIIDESGQMTRVSILSEH</sequence>
<accession>U3CIG0</accession>
<organism evidence="1 2">
    <name type="scientific">Vibrio azureus NBRC 104587</name>
    <dbReference type="NCBI Taxonomy" id="1219077"/>
    <lineage>
        <taxon>Bacteria</taxon>
        <taxon>Pseudomonadati</taxon>
        <taxon>Pseudomonadota</taxon>
        <taxon>Gammaproteobacteria</taxon>
        <taxon>Vibrionales</taxon>
        <taxon>Vibrionaceae</taxon>
        <taxon>Vibrio</taxon>
    </lineage>
</organism>
<comment type="caution">
    <text evidence="1">The sequence shown here is derived from an EMBL/GenBank/DDBJ whole genome shotgun (WGS) entry which is preliminary data.</text>
</comment>
<evidence type="ECO:0000313" key="1">
    <source>
        <dbReference type="EMBL" id="GAD78033.1"/>
    </source>
</evidence>